<evidence type="ECO:0000256" key="7">
    <source>
        <dbReference type="ARBA" id="ARBA00022723"/>
    </source>
</evidence>
<evidence type="ECO:0000313" key="13">
    <source>
        <dbReference type="EMBL" id="SDG77839.1"/>
    </source>
</evidence>
<dbReference type="NCBIfam" id="NF045515">
    <property type="entry name" value="Glp_gephyrin"/>
    <property type="match status" value="1"/>
</dbReference>
<feature type="domain" description="MoaB/Mog" evidence="12">
    <location>
        <begin position="174"/>
        <end position="313"/>
    </location>
</feature>
<dbReference type="InterPro" id="IPR036688">
    <property type="entry name" value="MoeA_C_domain_IV_sf"/>
</dbReference>
<dbReference type="GO" id="GO:0005829">
    <property type="term" value="C:cytosol"/>
    <property type="evidence" value="ECO:0007669"/>
    <property type="project" value="TreeGrafter"/>
</dbReference>
<comment type="cofactor">
    <cofactor evidence="1 11">
        <name>Mg(2+)</name>
        <dbReference type="ChEBI" id="CHEBI:18420"/>
    </cofactor>
</comment>
<comment type="catalytic activity">
    <reaction evidence="10">
        <text>adenylyl-molybdopterin + molybdate = Mo-molybdopterin + AMP + H(+)</text>
        <dbReference type="Rhea" id="RHEA:35047"/>
        <dbReference type="ChEBI" id="CHEBI:15378"/>
        <dbReference type="ChEBI" id="CHEBI:36264"/>
        <dbReference type="ChEBI" id="CHEBI:62727"/>
        <dbReference type="ChEBI" id="CHEBI:71302"/>
        <dbReference type="ChEBI" id="CHEBI:456215"/>
        <dbReference type="EC" id="2.10.1.1"/>
    </reaction>
</comment>
<dbReference type="Gene3D" id="2.40.340.10">
    <property type="entry name" value="MoeA, C-terminal, domain IV"/>
    <property type="match status" value="1"/>
</dbReference>
<gene>
    <name evidence="13" type="ORF">SAMN04487974_10834</name>
</gene>
<dbReference type="SUPFAM" id="SSF53218">
    <property type="entry name" value="Molybdenum cofactor biosynthesis proteins"/>
    <property type="match status" value="1"/>
</dbReference>
<dbReference type="NCBIfam" id="TIGR00177">
    <property type="entry name" value="molyb_syn"/>
    <property type="match status" value="1"/>
</dbReference>
<evidence type="ECO:0000256" key="5">
    <source>
        <dbReference type="ARBA" id="ARBA00022505"/>
    </source>
</evidence>
<evidence type="ECO:0000256" key="6">
    <source>
        <dbReference type="ARBA" id="ARBA00022679"/>
    </source>
</evidence>
<dbReference type="EMBL" id="FNCS01000008">
    <property type="protein sequence ID" value="SDG77839.1"/>
    <property type="molecule type" value="Genomic_DNA"/>
</dbReference>
<accession>A0A1G7X102</accession>
<dbReference type="RefSeq" id="WP_090597135.1">
    <property type="nucleotide sequence ID" value="NZ_FNCS01000008.1"/>
</dbReference>
<dbReference type="EC" id="2.10.1.1" evidence="11"/>
<dbReference type="GO" id="GO:0046872">
    <property type="term" value="F:metal ion binding"/>
    <property type="evidence" value="ECO:0007669"/>
    <property type="project" value="UniProtKB-UniRule"/>
</dbReference>
<dbReference type="OrthoDB" id="9804758at2"/>
<keyword evidence="8 11" id="KW-0460">Magnesium</keyword>
<dbReference type="PROSITE" id="PS01079">
    <property type="entry name" value="MOCF_BIOSYNTHESIS_2"/>
    <property type="match status" value="1"/>
</dbReference>
<dbReference type="PANTHER" id="PTHR10192">
    <property type="entry name" value="MOLYBDOPTERIN BIOSYNTHESIS PROTEIN"/>
    <property type="match status" value="1"/>
</dbReference>
<dbReference type="Proteomes" id="UP000199495">
    <property type="component" value="Unassembled WGS sequence"/>
</dbReference>
<dbReference type="GO" id="GO:0006777">
    <property type="term" value="P:Mo-molybdopterin cofactor biosynthetic process"/>
    <property type="evidence" value="ECO:0007669"/>
    <property type="project" value="UniProtKB-UniRule"/>
</dbReference>
<dbReference type="Gene3D" id="2.170.190.11">
    <property type="entry name" value="Molybdopterin biosynthesis moea protein, domain 3"/>
    <property type="match status" value="1"/>
</dbReference>
<evidence type="ECO:0000256" key="11">
    <source>
        <dbReference type="RuleBase" id="RU365090"/>
    </source>
</evidence>
<dbReference type="PANTHER" id="PTHR10192:SF5">
    <property type="entry name" value="GEPHYRIN"/>
    <property type="match status" value="1"/>
</dbReference>
<name>A0A1G7X102_9HYPH</name>
<dbReference type="AlphaFoldDB" id="A0A1G7X102"/>
<dbReference type="InterPro" id="IPR005110">
    <property type="entry name" value="MoeA_linker/N"/>
</dbReference>
<dbReference type="Pfam" id="PF03454">
    <property type="entry name" value="MoeA_C"/>
    <property type="match status" value="1"/>
</dbReference>
<dbReference type="SUPFAM" id="SSF63867">
    <property type="entry name" value="MoeA C-terminal domain-like"/>
    <property type="match status" value="1"/>
</dbReference>
<evidence type="ECO:0000256" key="2">
    <source>
        <dbReference type="ARBA" id="ARBA00002901"/>
    </source>
</evidence>
<sequence length="396" mass="41494">MISVDLALEKILARVERLPSETVPLGRSLGRVLARGATAHIDNPAFDVSAMDGYALRADDVNPGSTLDLIGVSQAGSAFHGTVGQGQCIRIFTGAPVPSGADAVVMQEDVNANDDRITFNTDAQSGRNIRRRGEDFRAGRELASQGTALTAHNIGLIAAGNNSTIEVSTLPSIGLLATGDELVAPGTAIGADQIVSSNTIALSALLGPFASIMTDHGIVADDKDALERTLRSALDTEPDLLITTGGASVGEHDLVQDALRACGVTMDFWRIAMRPGKPLMFGAHGKTLVFGLPGNPVSALVTARIFILPALKAMTGALSQDPLLLPLAAPLPANGPRRHYLRARLERDAQGRTTIDPIRQTDSGHLSSLASAEALIIQRENCHGMSAGDYIEAILL</sequence>
<evidence type="ECO:0000256" key="3">
    <source>
        <dbReference type="ARBA" id="ARBA00005046"/>
    </source>
</evidence>
<dbReference type="UniPathway" id="UPA00344"/>
<dbReference type="FunFam" id="3.40.980.10:FF:000004">
    <property type="entry name" value="Molybdopterin molybdenumtransferase"/>
    <property type="match status" value="1"/>
</dbReference>
<dbReference type="InterPro" id="IPR008284">
    <property type="entry name" value="MoCF_biosynth_CS"/>
</dbReference>
<dbReference type="Gene3D" id="3.90.105.10">
    <property type="entry name" value="Molybdopterin biosynthesis moea protein, domain 2"/>
    <property type="match status" value="1"/>
</dbReference>
<dbReference type="InterPro" id="IPR005111">
    <property type="entry name" value="MoeA_C_domain_IV"/>
</dbReference>
<dbReference type="InterPro" id="IPR038987">
    <property type="entry name" value="MoeA-like"/>
</dbReference>
<evidence type="ECO:0000313" key="14">
    <source>
        <dbReference type="Proteomes" id="UP000199495"/>
    </source>
</evidence>
<keyword evidence="7 11" id="KW-0479">Metal-binding</keyword>
<dbReference type="Gene3D" id="3.40.980.10">
    <property type="entry name" value="MoaB/Mog-like domain"/>
    <property type="match status" value="1"/>
</dbReference>
<organism evidence="13 14">
    <name type="scientific">Pelagibacterium luteolum</name>
    <dbReference type="NCBI Taxonomy" id="440168"/>
    <lineage>
        <taxon>Bacteria</taxon>
        <taxon>Pseudomonadati</taxon>
        <taxon>Pseudomonadota</taxon>
        <taxon>Alphaproteobacteria</taxon>
        <taxon>Hyphomicrobiales</taxon>
        <taxon>Devosiaceae</taxon>
        <taxon>Pelagibacterium</taxon>
    </lineage>
</organism>
<dbReference type="Pfam" id="PF00994">
    <property type="entry name" value="MoCF_biosynth"/>
    <property type="match status" value="1"/>
</dbReference>
<keyword evidence="6 11" id="KW-0808">Transferase</keyword>
<reference evidence="13 14" key="1">
    <citation type="submission" date="2016-10" db="EMBL/GenBank/DDBJ databases">
        <authorList>
            <person name="de Groot N.N."/>
        </authorList>
    </citation>
    <scope>NUCLEOTIDE SEQUENCE [LARGE SCALE GENOMIC DNA]</scope>
    <source>
        <strain evidence="13 14">CGMCC 1.10267</strain>
    </source>
</reference>
<dbReference type="SMART" id="SM00852">
    <property type="entry name" value="MoCF_biosynth"/>
    <property type="match status" value="1"/>
</dbReference>
<dbReference type="STRING" id="440168.SAMN04487974_10834"/>
<proteinExistence type="inferred from homology"/>
<comment type="similarity">
    <text evidence="4 11">Belongs to the MoeA family.</text>
</comment>
<evidence type="ECO:0000259" key="12">
    <source>
        <dbReference type="SMART" id="SM00852"/>
    </source>
</evidence>
<keyword evidence="14" id="KW-1185">Reference proteome</keyword>
<dbReference type="CDD" id="cd00887">
    <property type="entry name" value="MoeA"/>
    <property type="match status" value="1"/>
</dbReference>
<dbReference type="InterPro" id="IPR036425">
    <property type="entry name" value="MoaB/Mog-like_dom_sf"/>
</dbReference>
<comment type="pathway">
    <text evidence="3 11">Cofactor biosynthesis; molybdopterin biosynthesis.</text>
</comment>
<evidence type="ECO:0000256" key="10">
    <source>
        <dbReference type="ARBA" id="ARBA00047317"/>
    </source>
</evidence>
<dbReference type="GO" id="GO:0061599">
    <property type="term" value="F:molybdopterin molybdotransferase activity"/>
    <property type="evidence" value="ECO:0007669"/>
    <property type="project" value="UniProtKB-UniRule"/>
</dbReference>
<keyword evidence="9 11" id="KW-0501">Molybdenum cofactor biosynthesis</keyword>
<dbReference type="InterPro" id="IPR036135">
    <property type="entry name" value="MoeA_linker/N_sf"/>
</dbReference>
<dbReference type="InterPro" id="IPR001453">
    <property type="entry name" value="MoaB/Mog_dom"/>
</dbReference>
<evidence type="ECO:0000256" key="4">
    <source>
        <dbReference type="ARBA" id="ARBA00010763"/>
    </source>
</evidence>
<evidence type="ECO:0000256" key="1">
    <source>
        <dbReference type="ARBA" id="ARBA00001946"/>
    </source>
</evidence>
<dbReference type="SUPFAM" id="SSF63882">
    <property type="entry name" value="MoeA N-terminal region -like"/>
    <property type="match status" value="1"/>
</dbReference>
<keyword evidence="5 11" id="KW-0500">Molybdenum</keyword>
<protein>
    <recommendedName>
        <fullName evidence="11">Molybdopterin molybdenumtransferase</fullName>
        <ecNumber evidence="11">2.10.1.1</ecNumber>
    </recommendedName>
</protein>
<dbReference type="FunFam" id="2.170.190.11:FF:000001">
    <property type="entry name" value="Molybdopterin molybdenumtransferase"/>
    <property type="match status" value="1"/>
</dbReference>
<evidence type="ECO:0000256" key="8">
    <source>
        <dbReference type="ARBA" id="ARBA00022842"/>
    </source>
</evidence>
<comment type="function">
    <text evidence="2 11">Catalyzes the insertion of molybdate into adenylated molybdopterin with the concomitant release of AMP.</text>
</comment>
<evidence type="ECO:0000256" key="9">
    <source>
        <dbReference type="ARBA" id="ARBA00023150"/>
    </source>
</evidence>
<dbReference type="Pfam" id="PF03453">
    <property type="entry name" value="MoeA_N"/>
    <property type="match status" value="1"/>
</dbReference>